<name>A0AAE0NRW6_9PEZI</name>
<evidence type="ECO:0000313" key="3">
    <source>
        <dbReference type="Proteomes" id="UP001285441"/>
    </source>
</evidence>
<gene>
    <name evidence="2" type="ORF">B0H63DRAFT_520652</name>
</gene>
<feature type="region of interest" description="Disordered" evidence="1">
    <location>
        <begin position="222"/>
        <end position="361"/>
    </location>
</feature>
<reference evidence="2" key="1">
    <citation type="journal article" date="2023" name="Mol. Phylogenet. Evol.">
        <title>Genome-scale phylogeny and comparative genomics of the fungal order Sordariales.</title>
        <authorList>
            <person name="Hensen N."/>
            <person name="Bonometti L."/>
            <person name="Westerberg I."/>
            <person name="Brannstrom I.O."/>
            <person name="Guillou S."/>
            <person name="Cros-Aarteil S."/>
            <person name="Calhoun S."/>
            <person name="Haridas S."/>
            <person name="Kuo A."/>
            <person name="Mondo S."/>
            <person name="Pangilinan J."/>
            <person name="Riley R."/>
            <person name="LaButti K."/>
            <person name="Andreopoulos B."/>
            <person name="Lipzen A."/>
            <person name="Chen C."/>
            <person name="Yan M."/>
            <person name="Daum C."/>
            <person name="Ng V."/>
            <person name="Clum A."/>
            <person name="Steindorff A."/>
            <person name="Ohm R.A."/>
            <person name="Martin F."/>
            <person name="Silar P."/>
            <person name="Natvig D.O."/>
            <person name="Lalanne C."/>
            <person name="Gautier V."/>
            <person name="Ament-Velasquez S.L."/>
            <person name="Kruys A."/>
            <person name="Hutchinson M.I."/>
            <person name="Powell A.J."/>
            <person name="Barry K."/>
            <person name="Miller A.N."/>
            <person name="Grigoriev I.V."/>
            <person name="Debuchy R."/>
            <person name="Gladieux P."/>
            <person name="Hiltunen Thoren M."/>
            <person name="Johannesson H."/>
        </authorList>
    </citation>
    <scope>NUCLEOTIDE SEQUENCE</scope>
    <source>
        <strain evidence="2">CBS 232.78</strain>
    </source>
</reference>
<feature type="region of interest" description="Disordered" evidence="1">
    <location>
        <begin position="481"/>
        <end position="595"/>
    </location>
</feature>
<comment type="caution">
    <text evidence="2">The sequence shown here is derived from an EMBL/GenBank/DDBJ whole genome shotgun (WGS) entry which is preliminary data.</text>
</comment>
<feature type="compositionally biased region" description="Low complexity" evidence="1">
    <location>
        <begin position="311"/>
        <end position="327"/>
    </location>
</feature>
<feature type="compositionally biased region" description="Basic and acidic residues" evidence="1">
    <location>
        <begin position="294"/>
        <end position="306"/>
    </location>
</feature>
<dbReference type="EMBL" id="JAULSW010000003">
    <property type="protein sequence ID" value="KAK3386562.1"/>
    <property type="molecule type" value="Genomic_DNA"/>
</dbReference>
<feature type="region of interest" description="Disordered" evidence="1">
    <location>
        <begin position="1"/>
        <end position="46"/>
    </location>
</feature>
<organism evidence="2 3">
    <name type="scientific">Podospora didyma</name>
    <dbReference type="NCBI Taxonomy" id="330526"/>
    <lineage>
        <taxon>Eukaryota</taxon>
        <taxon>Fungi</taxon>
        <taxon>Dikarya</taxon>
        <taxon>Ascomycota</taxon>
        <taxon>Pezizomycotina</taxon>
        <taxon>Sordariomycetes</taxon>
        <taxon>Sordariomycetidae</taxon>
        <taxon>Sordariales</taxon>
        <taxon>Podosporaceae</taxon>
        <taxon>Podospora</taxon>
    </lineage>
</organism>
<proteinExistence type="predicted"/>
<feature type="compositionally biased region" description="Basic and acidic residues" evidence="1">
    <location>
        <begin position="500"/>
        <end position="511"/>
    </location>
</feature>
<feature type="region of interest" description="Disordered" evidence="1">
    <location>
        <begin position="193"/>
        <end position="212"/>
    </location>
</feature>
<feature type="compositionally biased region" description="Basic residues" evidence="1">
    <location>
        <begin position="582"/>
        <end position="595"/>
    </location>
</feature>
<feature type="region of interest" description="Disordered" evidence="1">
    <location>
        <begin position="399"/>
        <end position="458"/>
    </location>
</feature>
<evidence type="ECO:0008006" key="4">
    <source>
        <dbReference type="Google" id="ProtNLM"/>
    </source>
</evidence>
<keyword evidence="3" id="KW-1185">Reference proteome</keyword>
<dbReference type="InterPro" id="IPR018247">
    <property type="entry name" value="EF_Hand_1_Ca_BS"/>
</dbReference>
<evidence type="ECO:0000313" key="2">
    <source>
        <dbReference type="EMBL" id="KAK3386562.1"/>
    </source>
</evidence>
<accession>A0AAE0NRW6</accession>
<dbReference type="PROSITE" id="PS00018">
    <property type="entry name" value="EF_HAND_1"/>
    <property type="match status" value="1"/>
</dbReference>
<sequence length="595" mass="65007">MRDKQSASDSTMTIHIRQPPAIPPRKPHGPGSRPVVWVGQPPSSLESWGKRYDRPIVAASGKRCWEPQNHDDDFDRSRTKQKLRKKQLKFLLRLAEVVYSAMSGRVDKDVVELRRLRQEGKRILKELEGLKTPLDKVDDCLEKGRKCPIVEFTDSDLKSDFDACPPRCHPYVTVPGPDLKAIASHISPAEVPFSRTVSHQSPVGPVPEGMRRQNRYDYASFVAQQRSPGFGQAKKRESMQRKAQNKSFGTPGWKLEQPEQTGSGSPSLLKRPHNDDGTDQSPASSSSSASVKKVRFEGNIDSRSQDITDQSPESSSSSASTKKVPSEGGIDSTSSQDIAHVDTTDVDSNGNISAEEMQPVLTATEKLEGAIDNTSSQDITDIDSNECISVKEMQPVLAAKDSSQDITDVDRNEYLPKQKKKSKEKFFKSTRPARIVTRPPVAPSDKSSETTKRSGCASTAVAAAGKDNGFRKKLLLKLARLQADKERPPAVSNKSSETAWQHRDNSSETAKKCGAASTAVATENETCHGTQRLIIRKSPPSAQTGTKRPIAACDKTEAAEHQGAADTAVTAAAGNGGAAGQNKKRHIRHRHSPLR</sequence>
<feature type="compositionally biased region" description="Low complexity" evidence="1">
    <location>
        <begin position="564"/>
        <end position="573"/>
    </location>
</feature>
<protein>
    <recommendedName>
        <fullName evidence="4">EF-hand domain-containing protein</fullName>
    </recommendedName>
</protein>
<feature type="compositionally biased region" description="Low complexity" evidence="1">
    <location>
        <begin position="281"/>
        <end position="290"/>
    </location>
</feature>
<dbReference type="AlphaFoldDB" id="A0AAE0NRW6"/>
<dbReference type="Proteomes" id="UP001285441">
    <property type="component" value="Unassembled WGS sequence"/>
</dbReference>
<reference evidence="2" key="2">
    <citation type="submission" date="2023-06" db="EMBL/GenBank/DDBJ databases">
        <authorList>
            <consortium name="Lawrence Berkeley National Laboratory"/>
            <person name="Haridas S."/>
            <person name="Hensen N."/>
            <person name="Bonometti L."/>
            <person name="Westerberg I."/>
            <person name="Brannstrom I.O."/>
            <person name="Guillou S."/>
            <person name="Cros-Aarteil S."/>
            <person name="Calhoun S."/>
            <person name="Kuo A."/>
            <person name="Mondo S."/>
            <person name="Pangilinan J."/>
            <person name="Riley R."/>
            <person name="LaButti K."/>
            <person name="Andreopoulos B."/>
            <person name="Lipzen A."/>
            <person name="Chen C."/>
            <person name="Yanf M."/>
            <person name="Daum C."/>
            <person name="Ng V."/>
            <person name="Clum A."/>
            <person name="Steindorff A."/>
            <person name="Ohm R."/>
            <person name="Martin F."/>
            <person name="Silar P."/>
            <person name="Natvig D."/>
            <person name="Lalanne C."/>
            <person name="Gautier V."/>
            <person name="Ament-velasquez S.L."/>
            <person name="Kruys A."/>
            <person name="Hutchinson M.I."/>
            <person name="Powell A.J."/>
            <person name="Barry K."/>
            <person name="Miller A.N."/>
            <person name="Grigoriev I.V."/>
            <person name="Debuchy R."/>
            <person name="Gladieux P."/>
            <person name="Thoren M.H."/>
            <person name="Johannesson H."/>
        </authorList>
    </citation>
    <scope>NUCLEOTIDE SEQUENCE</scope>
    <source>
        <strain evidence="2">CBS 232.78</strain>
    </source>
</reference>
<evidence type="ECO:0000256" key="1">
    <source>
        <dbReference type="SAM" id="MobiDB-lite"/>
    </source>
</evidence>
<feature type="compositionally biased region" description="Polar residues" evidence="1">
    <location>
        <begin position="519"/>
        <end position="529"/>
    </location>
</feature>